<dbReference type="Pfam" id="PF01798">
    <property type="entry name" value="Nop"/>
    <property type="match status" value="1"/>
</dbReference>
<evidence type="ECO:0000313" key="7">
    <source>
        <dbReference type="Proteomes" id="UP000694864"/>
    </source>
</evidence>
<keyword evidence="7" id="KW-1185">Reference proteome</keyword>
<feature type="transmembrane region" description="Helical" evidence="5">
    <location>
        <begin position="220"/>
        <end position="237"/>
    </location>
</feature>
<dbReference type="Gene3D" id="1.10.287.4070">
    <property type="match status" value="1"/>
</dbReference>
<dbReference type="PANTHER" id="PTHR10894">
    <property type="entry name" value="NUCLEOLAR PROTEIN 5 NUCLEOLAR PROTEIN NOP5 NOP58"/>
    <property type="match status" value="1"/>
</dbReference>
<dbReference type="InterPro" id="IPR036070">
    <property type="entry name" value="Nop_dom_sf"/>
</dbReference>
<protein>
    <submittedName>
        <fullName evidence="8">Nucleolar protein 5-3</fullName>
    </submittedName>
</protein>
<organism evidence="7 8">
    <name type="scientific">Camelina sativa</name>
    <name type="common">False flax</name>
    <name type="synonym">Myagrum sativum</name>
    <dbReference type="NCBI Taxonomy" id="90675"/>
    <lineage>
        <taxon>Eukaryota</taxon>
        <taxon>Viridiplantae</taxon>
        <taxon>Streptophyta</taxon>
        <taxon>Embryophyta</taxon>
        <taxon>Tracheophyta</taxon>
        <taxon>Spermatophyta</taxon>
        <taxon>Magnoliopsida</taxon>
        <taxon>eudicotyledons</taxon>
        <taxon>Gunneridae</taxon>
        <taxon>Pentapetalae</taxon>
        <taxon>rosids</taxon>
        <taxon>malvids</taxon>
        <taxon>Brassicales</taxon>
        <taxon>Brassicaceae</taxon>
        <taxon>Camelineae</taxon>
        <taxon>Camelina</taxon>
    </lineage>
</organism>
<evidence type="ECO:0000313" key="8">
    <source>
        <dbReference type="RefSeq" id="XP_019084277.1"/>
    </source>
</evidence>
<proteinExistence type="predicted"/>
<evidence type="ECO:0000256" key="1">
    <source>
        <dbReference type="ARBA" id="ARBA00004604"/>
    </source>
</evidence>
<dbReference type="InterPro" id="IPR042239">
    <property type="entry name" value="Nop_C"/>
</dbReference>
<keyword evidence="5" id="KW-1133">Transmembrane helix</keyword>
<feature type="domain" description="Nop" evidence="6">
    <location>
        <begin position="62"/>
        <end position="181"/>
    </location>
</feature>
<evidence type="ECO:0000256" key="3">
    <source>
        <dbReference type="ARBA" id="ARBA00023242"/>
    </source>
</evidence>
<dbReference type="PANTHER" id="PTHR10894:SF1">
    <property type="entry name" value="NUCLEOLAR PROTEIN 58"/>
    <property type="match status" value="1"/>
</dbReference>
<evidence type="ECO:0000256" key="4">
    <source>
        <dbReference type="SAM" id="MobiDB-lite"/>
    </source>
</evidence>
<keyword evidence="3" id="KW-0539">Nucleus</keyword>
<evidence type="ECO:0000259" key="6">
    <source>
        <dbReference type="PROSITE" id="PS51358"/>
    </source>
</evidence>
<comment type="subcellular location">
    <subcellularLocation>
        <location evidence="1">Nucleus</location>
        <location evidence="1">Nucleolus</location>
    </subcellularLocation>
</comment>
<dbReference type="GeneID" id="104709480"/>
<keyword evidence="5" id="KW-0812">Transmembrane</keyword>
<name>A0ABM1QBY9_CAMSA</name>
<dbReference type="RefSeq" id="XP_019084277.1">
    <property type="nucleotide sequence ID" value="XM_019228732.1"/>
</dbReference>
<dbReference type="InterPro" id="IPR002687">
    <property type="entry name" value="Nop_dom"/>
</dbReference>
<dbReference type="Proteomes" id="UP000694864">
    <property type="component" value="Chromosome 8"/>
</dbReference>
<evidence type="ECO:0000256" key="5">
    <source>
        <dbReference type="SAM" id="Phobius"/>
    </source>
</evidence>
<sequence length="238" mass="26348">MSSQILTDEDEAKLKNAAVISTGPQVSDLNLRRIREICDQILALTECRAQLHGILKSRMNTIAPNLTALVGEMVGARLISHRGSLLNLSKLPACKIQILGSEKALLRAFKYGHNTPKYGLIYHAPLVAQAAPEHKAKISRSLAAKVALAIRCDAHGDGRQGNSMGVQSLLKLEERLRDLRRRGSGHVSDDEEEAKTEEPSKENGKTEAECQEPAKKTKKMIIILLFLIALFYFVLWFL</sequence>
<gene>
    <name evidence="8" type="primary">LOC104709480</name>
</gene>
<feature type="region of interest" description="Disordered" evidence="4">
    <location>
        <begin position="181"/>
        <end position="211"/>
    </location>
</feature>
<keyword evidence="2" id="KW-0690">Ribosome biogenesis</keyword>
<reference evidence="7" key="1">
    <citation type="journal article" date="2014" name="Nat. Commun.">
        <title>The emerging biofuel crop Camelina sativa retains a highly undifferentiated hexaploid genome structure.</title>
        <authorList>
            <person name="Kagale S."/>
            <person name="Koh C."/>
            <person name="Nixon J."/>
            <person name="Bollina V."/>
            <person name="Clarke W.E."/>
            <person name="Tuteja R."/>
            <person name="Spillane C."/>
            <person name="Robinson S.J."/>
            <person name="Links M.G."/>
            <person name="Clarke C."/>
            <person name="Higgins E.E."/>
            <person name="Huebert T."/>
            <person name="Sharpe A.G."/>
            <person name="Parkin I.A."/>
        </authorList>
    </citation>
    <scope>NUCLEOTIDE SEQUENCE [LARGE SCALE GENOMIC DNA]</scope>
    <source>
        <strain evidence="7">cv. DH55</strain>
    </source>
</reference>
<keyword evidence="5" id="KW-0472">Membrane</keyword>
<dbReference type="SUPFAM" id="SSF89124">
    <property type="entry name" value="Nop domain"/>
    <property type="match status" value="1"/>
</dbReference>
<evidence type="ECO:0000256" key="2">
    <source>
        <dbReference type="ARBA" id="ARBA00022517"/>
    </source>
</evidence>
<dbReference type="InterPro" id="IPR045056">
    <property type="entry name" value="Nop56/Nop58"/>
</dbReference>
<dbReference type="Gene3D" id="1.10.246.90">
    <property type="entry name" value="Nop domain"/>
    <property type="match status" value="1"/>
</dbReference>
<reference evidence="8" key="2">
    <citation type="submission" date="2025-08" db="UniProtKB">
        <authorList>
            <consortium name="RefSeq"/>
        </authorList>
    </citation>
    <scope>IDENTIFICATION</scope>
    <source>
        <tissue evidence="8">Leaf</tissue>
    </source>
</reference>
<dbReference type="PROSITE" id="PS51358">
    <property type="entry name" value="NOP"/>
    <property type="match status" value="1"/>
</dbReference>
<accession>A0ABM1QBY9</accession>
<feature type="compositionally biased region" description="Basic and acidic residues" evidence="4">
    <location>
        <begin position="196"/>
        <end position="211"/>
    </location>
</feature>